<dbReference type="Pfam" id="PF05050">
    <property type="entry name" value="Methyltransf_21"/>
    <property type="match status" value="1"/>
</dbReference>
<dbReference type="Gene3D" id="3.40.50.150">
    <property type="entry name" value="Vaccinia Virus protein VP39"/>
    <property type="match status" value="1"/>
</dbReference>
<proteinExistence type="predicted"/>
<gene>
    <name evidence="3" type="ORF">Naga_100034g42</name>
</gene>
<keyword evidence="3" id="KW-0489">Methyltransferase</keyword>
<dbReference type="Proteomes" id="UP000019335">
    <property type="component" value="Chromosome 6"/>
</dbReference>
<dbReference type="NCBIfam" id="TIGR01444">
    <property type="entry name" value="fkbM_fam"/>
    <property type="match status" value="1"/>
</dbReference>
<keyword evidence="4" id="KW-1185">Reference proteome</keyword>
<dbReference type="InterPro" id="IPR029063">
    <property type="entry name" value="SAM-dependent_MTases_sf"/>
</dbReference>
<keyword evidence="1" id="KW-0472">Membrane</keyword>
<keyword evidence="1" id="KW-0812">Transmembrane</keyword>
<sequence length="336" mass="37829">MPKKWHCYEKTRAWSLAFPSILLLLFVSQLWWHFDDITCTGRSSINGKCTTRLANAILEKEIWQDVENDSPDKDMHLASPTAHLKTEFQVASPGYPHGILEYVTKTHNGEKAVTESFHHIIAATKCNGLVLDIGANTGFYSMLTLSEGCKHVVSFDPQPSCVRHIEHGLVKNDFKHGAIVPRPVDYVSGRTLELNPKYDCAGRWPVLQHEGKAPDPADLIKVETVTLTETLPYNSYISLAKVDTEGAEYRVLLAMMPFDRQGVIDQFVSLVRDHGFSCRPLEIFPWAANDFYTKENVTGLAKRIDSAVQLNICFITIRFNTEQIGSDGIRLTYCLV</sequence>
<keyword evidence="1" id="KW-1133">Transmembrane helix</keyword>
<dbReference type="InterPro" id="IPR006342">
    <property type="entry name" value="FkbM_mtfrase"/>
</dbReference>
<comment type="caution">
    <text evidence="3">The sequence shown here is derived from an EMBL/GenBank/DDBJ whole genome shotgun (WGS) entry which is preliminary data.</text>
</comment>
<evidence type="ECO:0000259" key="2">
    <source>
        <dbReference type="Pfam" id="PF05050"/>
    </source>
</evidence>
<feature type="transmembrane region" description="Helical" evidence="1">
    <location>
        <begin position="12"/>
        <end position="32"/>
    </location>
</feature>
<dbReference type="EMBL" id="AZIL01000424">
    <property type="protein sequence ID" value="EWM27714.1"/>
    <property type="molecule type" value="Genomic_DNA"/>
</dbReference>
<reference evidence="3 4" key="1">
    <citation type="journal article" date="2014" name="Mol. Plant">
        <title>Chromosome Scale Genome Assembly and Transcriptome Profiling of Nannochloropsis gaditana in Nitrogen Depletion.</title>
        <authorList>
            <person name="Corteggiani Carpinelli E."/>
            <person name="Telatin A."/>
            <person name="Vitulo N."/>
            <person name="Forcato C."/>
            <person name="D'Angelo M."/>
            <person name="Schiavon R."/>
            <person name="Vezzi A."/>
            <person name="Giacometti G.M."/>
            <person name="Morosinotto T."/>
            <person name="Valle G."/>
        </authorList>
    </citation>
    <scope>NUCLEOTIDE SEQUENCE [LARGE SCALE GENOMIC DNA]</scope>
    <source>
        <strain evidence="3 4">B-31</strain>
    </source>
</reference>
<dbReference type="PANTHER" id="PTHR34203">
    <property type="entry name" value="METHYLTRANSFERASE, FKBM FAMILY PROTEIN"/>
    <property type="match status" value="1"/>
</dbReference>
<accession>W7U4Q4</accession>
<dbReference type="PANTHER" id="PTHR34203:SF13">
    <property type="entry name" value="EXPRESSED PROTEIN"/>
    <property type="match status" value="1"/>
</dbReference>
<dbReference type="InterPro" id="IPR052514">
    <property type="entry name" value="SAM-dependent_MTase"/>
</dbReference>
<feature type="domain" description="Methyltransferase FkbM" evidence="2">
    <location>
        <begin position="132"/>
        <end position="253"/>
    </location>
</feature>
<name>W7U4Q4_9STRA</name>
<dbReference type="GO" id="GO:0032259">
    <property type="term" value="P:methylation"/>
    <property type="evidence" value="ECO:0007669"/>
    <property type="project" value="UniProtKB-KW"/>
</dbReference>
<evidence type="ECO:0000256" key="1">
    <source>
        <dbReference type="SAM" id="Phobius"/>
    </source>
</evidence>
<evidence type="ECO:0000313" key="3">
    <source>
        <dbReference type="EMBL" id="EWM27714.1"/>
    </source>
</evidence>
<dbReference type="GO" id="GO:0008168">
    <property type="term" value="F:methyltransferase activity"/>
    <property type="evidence" value="ECO:0007669"/>
    <property type="project" value="UniProtKB-KW"/>
</dbReference>
<evidence type="ECO:0000313" key="4">
    <source>
        <dbReference type="Proteomes" id="UP000019335"/>
    </source>
</evidence>
<protein>
    <submittedName>
        <fullName evidence="3">Methyltransferase FkbM</fullName>
    </submittedName>
</protein>
<dbReference type="OrthoDB" id="45755at2759"/>
<organism evidence="3 4">
    <name type="scientific">Nannochloropsis gaditana</name>
    <dbReference type="NCBI Taxonomy" id="72520"/>
    <lineage>
        <taxon>Eukaryota</taxon>
        <taxon>Sar</taxon>
        <taxon>Stramenopiles</taxon>
        <taxon>Ochrophyta</taxon>
        <taxon>Eustigmatophyceae</taxon>
        <taxon>Eustigmatales</taxon>
        <taxon>Monodopsidaceae</taxon>
        <taxon>Nannochloropsis</taxon>
    </lineage>
</organism>
<dbReference type="SUPFAM" id="SSF53335">
    <property type="entry name" value="S-adenosyl-L-methionine-dependent methyltransferases"/>
    <property type="match status" value="1"/>
</dbReference>
<dbReference type="AlphaFoldDB" id="W7U4Q4"/>
<keyword evidence="3" id="KW-0808">Transferase</keyword>